<organism evidence="3 4">
    <name type="scientific">Pseudomonas fluorescens NCIMB 11764</name>
    <dbReference type="NCBI Taxonomy" id="1221522"/>
    <lineage>
        <taxon>Bacteria</taxon>
        <taxon>Pseudomonadati</taxon>
        <taxon>Pseudomonadota</taxon>
        <taxon>Gammaproteobacteria</taxon>
        <taxon>Pseudomonadales</taxon>
        <taxon>Pseudomonadaceae</taxon>
        <taxon>Pseudomonas</taxon>
    </lineage>
</organism>
<keyword evidence="1" id="KW-0472">Membrane</keyword>
<evidence type="ECO:0000313" key="4">
    <source>
        <dbReference type="Proteomes" id="UP000017175"/>
    </source>
</evidence>
<reference evidence="3 4" key="1">
    <citation type="journal article" date="2012" name="J. Bacteriol.">
        <title>Draft genome sequence of the cyanide-utilizing bacterium Pseudomonas fluorescens strain NCIMB 11764.</title>
        <authorList>
            <person name="Vilo C.A."/>
            <person name="Benedik M.J."/>
            <person name="Kunz D.A."/>
            <person name="Dong Q."/>
        </authorList>
    </citation>
    <scope>NUCLEOTIDE SEQUENCE [LARGE SCALE GENOMIC DNA]</scope>
    <source>
        <strain evidence="3 4">NCIMB 11764</strain>
    </source>
</reference>
<keyword evidence="1" id="KW-1133">Transmembrane helix</keyword>
<feature type="signal peptide" evidence="2">
    <location>
        <begin position="1"/>
        <end position="26"/>
    </location>
</feature>
<dbReference type="AlphaFoldDB" id="A0A0K1QRE1"/>
<dbReference type="eggNOG" id="ENOG5031UGQ">
    <property type="taxonomic scope" value="Bacteria"/>
</dbReference>
<keyword evidence="2" id="KW-0732">Signal</keyword>
<protein>
    <recommendedName>
        <fullName evidence="5">Secreted protein</fullName>
    </recommendedName>
</protein>
<dbReference type="EMBL" id="CP010945">
    <property type="protein sequence ID" value="AKV08212.1"/>
    <property type="molecule type" value="Genomic_DNA"/>
</dbReference>
<evidence type="ECO:0000256" key="2">
    <source>
        <dbReference type="SAM" id="SignalP"/>
    </source>
</evidence>
<evidence type="ECO:0000256" key="1">
    <source>
        <dbReference type="SAM" id="Phobius"/>
    </source>
</evidence>
<feature type="chain" id="PRO_5005467892" description="Secreted protein" evidence="2">
    <location>
        <begin position="27"/>
        <end position="165"/>
    </location>
</feature>
<gene>
    <name evidence="3" type="ORF">B723_18100</name>
</gene>
<proteinExistence type="predicted"/>
<name>A0A0K1QRE1_PSEFL</name>
<dbReference type="Proteomes" id="UP000017175">
    <property type="component" value="Chromosome"/>
</dbReference>
<dbReference type="OrthoDB" id="7030861at2"/>
<dbReference type="RefSeq" id="WP_017338050.1">
    <property type="nucleotide sequence ID" value="NZ_CP010945.1"/>
</dbReference>
<evidence type="ECO:0008006" key="5">
    <source>
        <dbReference type="Google" id="ProtNLM"/>
    </source>
</evidence>
<feature type="transmembrane region" description="Helical" evidence="1">
    <location>
        <begin position="139"/>
        <end position="160"/>
    </location>
</feature>
<keyword evidence="1" id="KW-0812">Transmembrane</keyword>
<accession>A0A0K1QRE1</accession>
<sequence>MRSSLVLKSVLFCVLFNGAAIATAHASHLAHEINRIADSCAASGPKVGATAEGQAGAPSTVESKLGATVSLGDISSVDTAKDQLKNLITSVVKVGATVNSTSCDGLMAQLNTDKFTADLDAQAKVLSGGADAFVNQPNAVPLSAAAWLFSSALFGFVMVANRRKV</sequence>
<evidence type="ECO:0000313" key="3">
    <source>
        <dbReference type="EMBL" id="AKV08212.1"/>
    </source>
</evidence>